<evidence type="ECO:0000313" key="9">
    <source>
        <dbReference type="EMBL" id="KIO32239.1"/>
    </source>
</evidence>
<dbReference type="InterPro" id="IPR035925">
    <property type="entry name" value="BSD_dom_sf"/>
</dbReference>
<comment type="similarity">
    <text evidence="2">Belongs to the TFB1 family.</text>
</comment>
<dbReference type="GO" id="GO:0000439">
    <property type="term" value="C:transcription factor TFIIH core complex"/>
    <property type="evidence" value="ECO:0007669"/>
    <property type="project" value="InterPro"/>
</dbReference>
<dbReference type="PANTHER" id="PTHR12856">
    <property type="entry name" value="TRANSCRIPTION INITIATION FACTOR IIH-RELATED"/>
    <property type="match status" value="1"/>
</dbReference>
<feature type="compositionally biased region" description="Basic and acidic residues" evidence="7">
    <location>
        <begin position="75"/>
        <end position="84"/>
    </location>
</feature>
<comment type="subcellular location">
    <subcellularLocation>
        <location evidence="1">Nucleus</location>
    </subcellularLocation>
</comment>
<dbReference type="InterPro" id="IPR005607">
    <property type="entry name" value="BSD_dom"/>
</dbReference>
<sequence>MNAASKNVVICQGPGSLKNDAGTQTGTITLTPKKLIFAPSKQGDPNITISCSRICGLFASKAGQSGPGKLRVHHQKEGQPEEKVLLSFNNPQDVENFKTRLSEIAAQNKEKKAAQEAAAAAPAASTSEPQGPGASSLRIATAQRPPPTRNELRKSILMRDAELARLHADLVMNGHITEAEFWEGREHLVLAEAASESQRRGKPSVIVDPRPVRDESGNAVMKLTPAMIEELFDEFPVLRKAYDENVPKPLSDAEFWKRYLQSKLASRNRASARGAASEHTVKDDPVFDKYLEKEDDDIEPRRQLDMHVPKTVDLYATAEDHPETGNTQDVTMQAGKQRQALPLIRRFNEHSERVLNAALGDQEHPAKRRRIDSEVAGESSDGIPLQVNDQLRFLDIRSSDDAMATDGPEEANPNALLPDMVRSLDSWATDMSKISMERKSVEEAVLKMTSNIKSRLDVRIRRDELPHELLAEMTSLQTATSEFLRQFWSAIEPPPPEQGILSASSPEQRQARAEKMVGYLGKTQEKVNVIVQKARSAGVDGNKVIQAFHHTLSSVNTALQAHKTRRS</sequence>
<keyword evidence="10" id="KW-1185">Reference proteome</keyword>
<feature type="compositionally biased region" description="Low complexity" evidence="7">
    <location>
        <begin position="115"/>
        <end position="124"/>
    </location>
</feature>
<keyword evidence="3" id="KW-0677">Repeat</keyword>
<organism evidence="9 10">
    <name type="scientific">Tulasnella calospora MUT 4182</name>
    <dbReference type="NCBI Taxonomy" id="1051891"/>
    <lineage>
        <taxon>Eukaryota</taxon>
        <taxon>Fungi</taxon>
        <taxon>Dikarya</taxon>
        <taxon>Basidiomycota</taxon>
        <taxon>Agaricomycotina</taxon>
        <taxon>Agaricomycetes</taxon>
        <taxon>Cantharellales</taxon>
        <taxon>Tulasnellaceae</taxon>
        <taxon>Tulasnella</taxon>
    </lineage>
</organism>
<dbReference type="SUPFAM" id="SSF140383">
    <property type="entry name" value="BSD domain-like"/>
    <property type="match status" value="2"/>
</dbReference>
<evidence type="ECO:0000313" key="10">
    <source>
        <dbReference type="Proteomes" id="UP000054248"/>
    </source>
</evidence>
<dbReference type="GO" id="GO:0006351">
    <property type="term" value="P:DNA-templated transcription"/>
    <property type="evidence" value="ECO:0007669"/>
    <property type="project" value="InterPro"/>
</dbReference>
<dbReference type="InterPro" id="IPR027079">
    <property type="entry name" value="Tfb1/GTF2H1"/>
</dbReference>
<evidence type="ECO:0000256" key="4">
    <source>
        <dbReference type="ARBA" id="ARBA00023015"/>
    </source>
</evidence>
<dbReference type="OrthoDB" id="360521at2759"/>
<evidence type="ECO:0000256" key="5">
    <source>
        <dbReference type="ARBA" id="ARBA00023163"/>
    </source>
</evidence>
<dbReference type="STRING" id="1051891.A0A0C3QUR8"/>
<evidence type="ECO:0000259" key="8">
    <source>
        <dbReference type="PROSITE" id="PS50858"/>
    </source>
</evidence>
<dbReference type="Gene3D" id="1.10.3970.10">
    <property type="entry name" value="BSD domain"/>
    <property type="match status" value="1"/>
</dbReference>
<evidence type="ECO:0000256" key="2">
    <source>
        <dbReference type="ARBA" id="ARBA00009448"/>
    </source>
</evidence>
<dbReference type="Pfam" id="PF03909">
    <property type="entry name" value="BSD"/>
    <property type="match status" value="1"/>
</dbReference>
<evidence type="ECO:0000256" key="7">
    <source>
        <dbReference type="SAM" id="MobiDB-lite"/>
    </source>
</evidence>
<keyword evidence="5" id="KW-0804">Transcription</keyword>
<protein>
    <recommendedName>
        <fullName evidence="8">BSD domain-containing protein</fullName>
    </recommendedName>
</protein>
<dbReference type="EMBL" id="KN822956">
    <property type="protein sequence ID" value="KIO32239.1"/>
    <property type="molecule type" value="Genomic_DNA"/>
</dbReference>
<reference evidence="10" key="2">
    <citation type="submission" date="2015-01" db="EMBL/GenBank/DDBJ databases">
        <title>Evolutionary Origins and Diversification of the Mycorrhizal Mutualists.</title>
        <authorList>
            <consortium name="DOE Joint Genome Institute"/>
            <consortium name="Mycorrhizal Genomics Consortium"/>
            <person name="Kohler A."/>
            <person name="Kuo A."/>
            <person name="Nagy L.G."/>
            <person name="Floudas D."/>
            <person name="Copeland A."/>
            <person name="Barry K.W."/>
            <person name="Cichocki N."/>
            <person name="Veneault-Fourrey C."/>
            <person name="LaButti K."/>
            <person name="Lindquist E.A."/>
            <person name="Lipzen A."/>
            <person name="Lundell T."/>
            <person name="Morin E."/>
            <person name="Murat C."/>
            <person name="Riley R."/>
            <person name="Ohm R."/>
            <person name="Sun H."/>
            <person name="Tunlid A."/>
            <person name="Henrissat B."/>
            <person name="Grigoriev I.V."/>
            <person name="Hibbett D.S."/>
            <person name="Martin F."/>
        </authorList>
    </citation>
    <scope>NUCLEOTIDE SEQUENCE [LARGE SCALE GENOMIC DNA]</scope>
    <source>
        <strain evidence="10">MUT 4182</strain>
    </source>
</reference>
<evidence type="ECO:0000256" key="6">
    <source>
        <dbReference type="ARBA" id="ARBA00023242"/>
    </source>
</evidence>
<keyword evidence="4" id="KW-0805">Transcription regulation</keyword>
<dbReference type="Proteomes" id="UP000054248">
    <property type="component" value="Unassembled WGS sequence"/>
</dbReference>
<proteinExistence type="inferred from homology"/>
<feature type="domain" description="BSD" evidence="8">
    <location>
        <begin position="227"/>
        <end position="267"/>
    </location>
</feature>
<dbReference type="HOGENOM" id="CLU_017639_3_0_1"/>
<feature type="region of interest" description="Disordered" evidence="7">
    <location>
        <begin position="63"/>
        <end position="84"/>
    </location>
</feature>
<name>A0A0C3QUR8_9AGAM</name>
<dbReference type="Pfam" id="PF08567">
    <property type="entry name" value="PH_TFIIH"/>
    <property type="match status" value="1"/>
</dbReference>
<dbReference type="Gene3D" id="6.10.140.1200">
    <property type="match status" value="1"/>
</dbReference>
<dbReference type="PROSITE" id="PS50858">
    <property type="entry name" value="BSD"/>
    <property type="match status" value="1"/>
</dbReference>
<evidence type="ECO:0000256" key="3">
    <source>
        <dbReference type="ARBA" id="ARBA00022737"/>
    </source>
</evidence>
<dbReference type="InterPro" id="IPR013876">
    <property type="entry name" value="TFIIH_BTF_p62_N"/>
</dbReference>
<feature type="region of interest" description="Disordered" evidence="7">
    <location>
        <begin position="107"/>
        <end position="151"/>
    </location>
</feature>
<evidence type="ECO:0000256" key="1">
    <source>
        <dbReference type="ARBA" id="ARBA00004123"/>
    </source>
</evidence>
<dbReference type="SMART" id="SM00751">
    <property type="entry name" value="BSD"/>
    <property type="match status" value="2"/>
</dbReference>
<reference evidence="9 10" key="1">
    <citation type="submission" date="2014-04" db="EMBL/GenBank/DDBJ databases">
        <authorList>
            <consortium name="DOE Joint Genome Institute"/>
            <person name="Kuo A."/>
            <person name="Girlanda M."/>
            <person name="Perotto S."/>
            <person name="Kohler A."/>
            <person name="Nagy L.G."/>
            <person name="Floudas D."/>
            <person name="Copeland A."/>
            <person name="Barry K.W."/>
            <person name="Cichocki N."/>
            <person name="Veneault-Fourrey C."/>
            <person name="LaButti K."/>
            <person name="Lindquist E.A."/>
            <person name="Lipzen A."/>
            <person name="Lundell T."/>
            <person name="Morin E."/>
            <person name="Murat C."/>
            <person name="Sun H."/>
            <person name="Tunlid A."/>
            <person name="Henrissat B."/>
            <person name="Grigoriev I.V."/>
            <person name="Hibbett D.S."/>
            <person name="Martin F."/>
            <person name="Nordberg H.P."/>
            <person name="Cantor M.N."/>
            <person name="Hua S.X."/>
        </authorList>
    </citation>
    <scope>NUCLEOTIDE SEQUENCE [LARGE SCALE GENOMIC DNA]</scope>
    <source>
        <strain evidence="9 10">MUT 4182</strain>
    </source>
</reference>
<accession>A0A0C3QUR8</accession>
<keyword evidence="6" id="KW-0539">Nucleus</keyword>
<dbReference type="AlphaFoldDB" id="A0A0C3QUR8"/>
<dbReference type="GO" id="GO:0006289">
    <property type="term" value="P:nucleotide-excision repair"/>
    <property type="evidence" value="ECO:0007669"/>
    <property type="project" value="InterPro"/>
</dbReference>
<gene>
    <name evidence="9" type="ORF">M407DRAFT_215073</name>
</gene>